<evidence type="ECO:0008006" key="3">
    <source>
        <dbReference type="Google" id="ProtNLM"/>
    </source>
</evidence>
<dbReference type="Proteomes" id="UP001447188">
    <property type="component" value="Unassembled WGS sequence"/>
</dbReference>
<evidence type="ECO:0000313" key="1">
    <source>
        <dbReference type="EMBL" id="KAL0634624.1"/>
    </source>
</evidence>
<organism evidence="1 2">
    <name type="scientific">Discina gigas</name>
    <dbReference type="NCBI Taxonomy" id="1032678"/>
    <lineage>
        <taxon>Eukaryota</taxon>
        <taxon>Fungi</taxon>
        <taxon>Dikarya</taxon>
        <taxon>Ascomycota</taxon>
        <taxon>Pezizomycotina</taxon>
        <taxon>Pezizomycetes</taxon>
        <taxon>Pezizales</taxon>
        <taxon>Discinaceae</taxon>
        <taxon>Discina</taxon>
    </lineage>
</organism>
<proteinExistence type="predicted"/>
<keyword evidence="2" id="KW-1185">Reference proteome</keyword>
<dbReference type="EMBL" id="JBBBZM010000089">
    <property type="protein sequence ID" value="KAL0634624.1"/>
    <property type="molecule type" value="Genomic_DNA"/>
</dbReference>
<protein>
    <recommendedName>
        <fullName evidence="3">FAD/NAD(P)-binding domain-containing protein</fullName>
    </recommendedName>
</protein>
<gene>
    <name evidence="1" type="ORF">Q9L58_006417</name>
</gene>
<evidence type="ECO:0000313" key="2">
    <source>
        <dbReference type="Proteomes" id="UP001447188"/>
    </source>
</evidence>
<reference evidence="1 2" key="1">
    <citation type="submission" date="2024-02" db="EMBL/GenBank/DDBJ databases">
        <title>Discinaceae phylogenomics.</title>
        <authorList>
            <person name="Dirks A.C."/>
            <person name="James T.Y."/>
        </authorList>
    </citation>
    <scope>NUCLEOTIDE SEQUENCE [LARGE SCALE GENOMIC DNA]</scope>
    <source>
        <strain evidence="1 2">ACD0624</strain>
    </source>
</reference>
<accession>A0ABR3GFB5</accession>
<comment type="caution">
    <text evidence="1">The sequence shown here is derived from an EMBL/GenBank/DDBJ whole genome shotgun (WGS) entry which is preliminary data.</text>
</comment>
<name>A0ABR3GFB5_9PEZI</name>
<sequence>MGRVFGKQVKSSSDVLGLRGRGWAGRLLQETKLGQSVVEGLWCVLDKAWEAVEGVGKMDNGDIYKLRPETSSGSCTTSFLITNQPGFWDIIWQPNIHIHRTGIQLIARYPEQDSVDSQMQIQLDDGTHISEIELLIMATGWKTSFPSAFNPPVLPAKLGLPYEHSTQDGKSSSEVQTEVNEIIKHWKSLEPLAQQRLGPKGRINDLSAVPRDDLSPGNVILPLRLFRNMVSPELTTSRGRDRSLLVLGMAKSWHTMIVSEVQALWGTVYLFGGFDKGEGNCLDFTTLGKDGIEERIAVFEEFSKRTGGGALLVDSLKYCDTLLRDLGLNPWRKSMGGNWWSRWRDLVGVYRPEDYAGIVGEWMGKNNTAGEDNT</sequence>